<organism evidence="1 2">
    <name type="scientific">Desulfohalobium retbaense (strain ATCC 49708 / DSM 5692 / JCM 16813 / HR100)</name>
    <dbReference type="NCBI Taxonomy" id="485915"/>
    <lineage>
        <taxon>Bacteria</taxon>
        <taxon>Pseudomonadati</taxon>
        <taxon>Thermodesulfobacteriota</taxon>
        <taxon>Desulfovibrionia</taxon>
        <taxon>Desulfovibrionales</taxon>
        <taxon>Desulfohalobiaceae</taxon>
        <taxon>Desulfohalobium</taxon>
    </lineage>
</organism>
<sequence>MRVSGLVVQFKTAYSSKKKSWQTLSLDKAEQSIFGSVGIDKLASGEAGVWLTPRAHDSAGDTWHMAWWDVEHPDEHHTSIEANTRTAQDLFIQLDGLGLAHGLSVVLSGKGFRFLWPFVIPSDYTKAYRAMITDKGQWVGLDPSPHMAPNRWFRFLGYRGHRKQDTNPKDRHIHLLEHPAHLLDLTETTYLELVQGKPDPATFRPWMRRLLPHTTEPPPEWVELLKKYNDILRLRSHIVKLNFPKKPKPRGVDWAQIETFLTQKGIRTWDMQDNGEIFYRLTECPMCGRRDGNPWMTQAGRLKCFHANTCPAGEEHTDLQGQTFKKGLPPEKWVEGYQEIEVSPPVQEDQREKTDVKTARERIRDALRSDEDVLIRAAPGVGKTHTTLEEILPQCRDRLVLFTVPKGENVAEIYEKALSLAPEGVEIRKIRGRRREENGSGTLDFNPPPEGICYNMDYVEEVANWGYSPGLICCTGCEHQKNCPYQEQFKSLPKTGLVIAAHESAVSLPKKRHFDLWVIDENPVASLLQTKTVSPGALSQIRAKLPRRSELPLDTIKAQGEGLLKYLAGNQHEGRIYATTPPAEWKNTESVWELGGIESHKTPFAEDLSCFDQLEEENLKQWQKRLYYSEKVNFTALEWLWTATGQQAGVAYIKARADRKHPISYVLHQTKAPGMRRANQDGSETKTRIVALDGTGNKQELEALFPNRSFAEVSADVDLPGRRVHLEYNLSKTTVCGAEKYKKTPMAPQHVKAKLKEGLKCLRTEEKRVLLVTFKDAKETVLRAAQNLDPGRTFEVTHFWGNRGLNCFQECDAVICFGSPRVAPHSVKDMASSLFDDTEQQKAWTEQQGHRDVVQSIHRIRPIYSRKSVIVMGDFWPEQLGTPQFRIRAYQKNGAFDLALERLKLVAQTYGFVTRELACLHGVFCRVDTQSIAKWMELQKRFREKLEESPSEFVFFPINIFLIGNHTNKNGLLDPIKLKDTHAWNDLVSALELELGFPSLTERQSTGAGRPSRGVGTVSAARRFYHALGVVVFDESLWSGQEHFFEIPVGKLKRRVLPGQGLFEARRAKSVLLGFTSEIRHRQQKPPIEVFRDQQSSLAAVV</sequence>
<dbReference type="EMBL" id="CP001735">
    <property type="protein sequence ID" value="ACV69820.1"/>
    <property type="molecule type" value="Genomic_DNA"/>
</dbReference>
<reference evidence="1 2" key="1">
    <citation type="journal article" date="2010" name="Stand. Genomic Sci.">
        <title>Complete genome sequence of Desulfohalobium retbaense type strain (HR(100)).</title>
        <authorList>
            <person name="Spring S."/>
            <person name="Nolan M."/>
            <person name="Lapidus A."/>
            <person name="Glavina Del Rio T."/>
            <person name="Copeland A."/>
            <person name="Tice H."/>
            <person name="Cheng J.F."/>
            <person name="Lucas S."/>
            <person name="Land M."/>
            <person name="Chen F."/>
            <person name="Bruce D."/>
            <person name="Goodwin L."/>
            <person name="Pitluck S."/>
            <person name="Ivanova N."/>
            <person name="Mavromatis K."/>
            <person name="Mikhailova N."/>
            <person name="Pati A."/>
            <person name="Chen A."/>
            <person name="Palaniappan K."/>
            <person name="Hauser L."/>
            <person name="Chang Y.J."/>
            <person name="Jeffries C.D."/>
            <person name="Munk C."/>
            <person name="Kiss H."/>
            <person name="Chain P."/>
            <person name="Han C."/>
            <person name="Brettin T."/>
            <person name="Detter J.C."/>
            <person name="Schuler E."/>
            <person name="Goker M."/>
            <person name="Rohde M."/>
            <person name="Bristow J."/>
            <person name="Eisen J.A."/>
            <person name="Markowitz V."/>
            <person name="Hugenholtz P."/>
            <person name="Kyrpides N.C."/>
            <person name="Klenk H.P."/>
        </authorList>
    </citation>
    <scope>NUCLEOTIDE SEQUENCE [LARGE SCALE GENOMIC DNA]</scope>
    <source>
        <strain evidence="1 2">DSM 5692</strain>
        <plasmid evidence="2">Plasmid pDRET01</plasmid>
    </source>
</reference>
<geneLocation type="plasmid" evidence="1 2">
    <name>pDRET01</name>
</geneLocation>
<evidence type="ECO:0000313" key="2">
    <source>
        <dbReference type="Proteomes" id="UP000001052"/>
    </source>
</evidence>
<gene>
    <name evidence="1" type="ORF">Dret_2544</name>
</gene>
<dbReference type="InterPro" id="IPR027417">
    <property type="entry name" value="P-loop_NTPase"/>
</dbReference>
<protein>
    <submittedName>
        <fullName evidence="1">Uncharacterized protein</fullName>
    </submittedName>
</protein>
<proteinExistence type="predicted"/>
<dbReference type="Gene3D" id="3.40.50.300">
    <property type="entry name" value="P-loop containing nucleotide triphosphate hydrolases"/>
    <property type="match status" value="1"/>
</dbReference>
<dbReference type="RefSeq" id="WP_012813911.1">
    <property type="nucleotide sequence ID" value="NC_013224.1"/>
</dbReference>
<dbReference type="eggNOG" id="COG1199">
    <property type="taxonomic scope" value="Bacteria"/>
</dbReference>
<dbReference type="KEGG" id="drt:Dret_2544"/>
<evidence type="ECO:0000313" key="1">
    <source>
        <dbReference type="EMBL" id="ACV69820.1"/>
    </source>
</evidence>
<keyword evidence="1" id="KW-0614">Plasmid</keyword>
<dbReference type="HOGENOM" id="CLU_282963_0_0_7"/>
<dbReference type="SUPFAM" id="SSF52540">
    <property type="entry name" value="P-loop containing nucleoside triphosphate hydrolases"/>
    <property type="match status" value="1"/>
</dbReference>
<name>C8X5X3_DESRD</name>
<accession>C8X5X3</accession>
<keyword evidence="2" id="KW-1185">Reference proteome</keyword>
<dbReference type="OrthoDB" id="5470139at2"/>
<dbReference type="AlphaFoldDB" id="C8X5X3"/>
<dbReference type="Proteomes" id="UP000001052">
    <property type="component" value="Plasmid pDRET01"/>
</dbReference>